<dbReference type="Pfam" id="PF01475">
    <property type="entry name" value="FUR"/>
    <property type="match status" value="1"/>
</dbReference>
<dbReference type="EMBL" id="JBFAUK010000009">
    <property type="protein sequence ID" value="MEV5507692.1"/>
    <property type="molecule type" value="Genomic_DNA"/>
</dbReference>
<reference evidence="1 2" key="1">
    <citation type="submission" date="2024-06" db="EMBL/GenBank/DDBJ databases">
        <title>The Natural Products Discovery Center: Release of the First 8490 Sequenced Strains for Exploring Actinobacteria Biosynthetic Diversity.</title>
        <authorList>
            <person name="Kalkreuter E."/>
            <person name="Kautsar S.A."/>
            <person name="Yang D."/>
            <person name="Bader C.D."/>
            <person name="Teijaro C.N."/>
            <person name="Fluegel L."/>
            <person name="Davis C.M."/>
            <person name="Simpson J.R."/>
            <person name="Lauterbach L."/>
            <person name="Steele A.D."/>
            <person name="Gui C."/>
            <person name="Meng S."/>
            <person name="Li G."/>
            <person name="Viehrig K."/>
            <person name="Ye F."/>
            <person name="Su P."/>
            <person name="Kiefer A.F."/>
            <person name="Nichols A."/>
            <person name="Cepeda A.J."/>
            <person name="Yan W."/>
            <person name="Fan B."/>
            <person name="Jiang Y."/>
            <person name="Adhikari A."/>
            <person name="Zheng C.-J."/>
            <person name="Schuster L."/>
            <person name="Cowan T.M."/>
            <person name="Smanski M.J."/>
            <person name="Chevrette M.G."/>
            <person name="De Carvalho L.P.S."/>
            <person name="Shen B."/>
        </authorList>
    </citation>
    <scope>NUCLEOTIDE SEQUENCE [LARGE SCALE GENOMIC DNA]</scope>
    <source>
        <strain evidence="1 2">NPDC052347</strain>
    </source>
</reference>
<organism evidence="1 2">
    <name type="scientific">Streptomyces orinoci</name>
    <name type="common">Streptoverticillium orinoci</name>
    <dbReference type="NCBI Taxonomy" id="67339"/>
    <lineage>
        <taxon>Bacteria</taxon>
        <taxon>Bacillati</taxon>
        <taxon>Actinomycetota</taxon>
        <taxon>Actinomycetes</taxon>
        <taxon>Kitasatosporales</taxon>
        <taxon>Streptomycetaceae</taxon>
        <taxon>Streptomyces</taxon>
    </lineage>
</organism>
<sequence>MAVHAGQADQGGEAVGLSTVCRTLTALAEAGRADVFRDTSGERLFRHCPGPDHRHYPICTERGLSLPVESGPVEKRADRIARTSGFTDVRHARTAAGRQIRHGHPGGQWSSQCPSCWA</sequence>
<comment type="caution">
    <text evidence="1">The sequence shown here is derived from an EMBL/GenBank/DDBJ whole genome shotgun (WGS) entry which is preliminary data.</text>
</comment>
<gene>
    <name evidence="1" type="ORF">AB0L16_14605</name>
</gene>
<evidence type="ECO:0000313" key="2">
    <source>
        <dbReference type="Proteomes" id="UP001552594"/>
    </source>
</evidence>
<keyword evidence="2" id="KW-1185">Reference proteome</keyword>
<dbReference type="RefSeq" id="WP_109282474.1">
    <property type="nucleotide sequence ID" value="NZ_JBFAUK010000009.1"/>
</dbReference>
<evidence type="ECO:0000313" key="1">
    <source>
        <dbReference type="EMBL" id="MEV5507692.1"/>
    </source>
</evidence>
<dbReference type="Proteomes" id="UP001552594">
    <property type="component" value="Unassembled WGS sequence"/>
</dbReference>
<dbReference type="InterPro" id="IPR036388">
    <property type="entry name" value="WH-like_DNA-bd_sf"/>
</dbReference>
<dbReference type="InterPro" id="IPR036390">
    <property type="entry name" value="WH_DNA-bd_sf"/>
</dbReference>
<dbReference type="SUPFAM" id="SSF46785">
    <property type="entry name" value="Winged helix' DNA-binding domain"/>
    <property type="match status" value="1"/>
</dbReference>
<accession>A0ABV3JXS8</accession>
<dbReference type="InterPro" id="IPR002481">
    <property type="entry name" value="FUR"/>
</dbReference>
<name>A0ABV3JXS8_STRON</name>
<protein>
    <submittedName>
        <fullName evidence="1">Transcriptional repressor</fullName>
    </submittedName>
</protein>
<dbReference type="Gene3D" id="1.10.10.10">
    <property type="entry name" value="Winged helix-like DNA-binding domain superfamily/Winged helix DNA-binding domain"/>
    <property type="match status" value="1"/>
</dbReference>
<proteinExistence type="predicted"/>